<dbReference type="Pfam" id="PF07494">
    <property type="entry name" value="Reg_prop"/>
    <property type="match status" value="4"/>
</dbReference>
<dbReference type="InterPro" id="IPR011110">
    <property type="entry name" value="Reg_prop"/>
</dbReference>
<proteinExistence type="predicted"/>
<evidence type="ECO:0000259" key="3">
    <source>
        <dbReference type="PROSITE" id="PS50109"/>
    </source>
</evidence>
<dbReference type="SUPFAM" id="SSF55874">
    <property type="entry name" value="ATPase domain of HSP90 chaperone/DNA topoisomerase II/histidine kinase"/>
    <property type="match status" value="1"/>
</dbReference>
<evidence type="ECO:0000313" key="4">
    <source>
        <dbReference type="EMBL" id="GAA4323970.1"/>
    </source>
</evidence>
<accession>A0ABP8GGH1</accession>
<dbReference type="InterPro" id="IPR013783">
    <property type="entry name" value="Ig-like_fold"/>
</dbReference>
<gene>
    <name evidence="4" type="ORF">GCM10023149_25280</name>
</gene>
<evidence type="ECO:0000256" key="2">
    <source>
        <dbReference type="SAM" id="Phobius"/>
    </source>
</evidence>
<keyword evidence="5" id="KW-1185">Reference proteome</keyword>
<dbReference type="Gene3D" id="3.30.565.10">
    <property type="entry name" value="Histidine kinase-like ATPase, C-terminal domain"/>
    <property type="match status" value="1"/>
</dbReference>
<dbReference type="Gene3D" id="2.130.10.10">
    <property type="entry name" value="YVTN repeat-like/Quinoprotein amine dehydrogenase"/>
    <property type="match status" value="2"/>
</dbReference>
<dbReference type="InterPro" id="IPR015943">
    <property type="entry name" value="WD40/YVTN_repeat-like_dom_sf"/>
</dbReference>
<sequence length="1000" mass="114161">MIGLAGSPAIYFKKIGIENGLSHRKVNCILQDRRGFLWFGTNDGLNRYDGRYMVNYRYLHNDKTCVSGNIISDLYEDTEGILWIATQDGGITRYDYRLPAARQFKQFRHNVHNPAGIPENGINKITSDRFGYLWLGTSSHYAIRVNKKTEKFDFPVKKGTRCAYTLAMSLNDTLLIGRAGGGLLKMNTRTLVSKSDPRYENLYDKLPHVTITSMYRDKSGLFWMGSWDKTVYTLNPQNNKEVNLGQKLRQANIPPDDYISFAEDNYGQIWMAGKNTGLAIYNMRSGIVSHYRHDEFKEGSLSDDHVNAVYRDRDGVMWVATNNGISMFNPLFTPFVQHRLPKAAADIIIYDFHELKDGKLLVGTSNGIYIKAPQSENLKHLPLSYKGQQLAVTKFYMDVDSSLYIGTDYTLFRLNALKKNVQVLAGTESDPVMKKLISSRIVSIIRDTLNGHPVLLVSPYGHYLTYYDLQENKWVSRSDSVRAIVKKYNIKDNLIRKLVRDKRGDMLLATYKTGMGIWAKGRQPIHYLVNDIENKYSLSSNDVFDIQEDYSGNLWISTFGGGVNYFSRNKQKFYHLTESSNLTEGMRLDSKGNLWMLCNGHVHKYDPLSHVYSCYDVPELQPTGGLSGYLFKDHYGTLYAAGINYFVTFRPESISKIKHDPPIYFTDFKIYDRSLNEYLYNKEIKLTYLQNQITIDYAAPEYSGDNLQYAYMLEGFDKDWIVAGKRNSAEYANLKGGTYKFKVRATNWKGTFTDRQSEITIVITPPFWQRTWFYILSILLICGIVYLVYRYRINSILQQQAIRNGIAQDLHDQVGATLSSISVYSEVARKYQENGQESQLSQVLGTISFTANEMVSEMADIVWAINPKNDHLESVFNRIRRYAEPLCAAKEINFVLKYTPGVASGNIGMHTRKNLFLITKEAINNAVKHSGCSNLIVSINGNNELVELVIRDDGIGFNIDDSRNAGNGLNNITSRAEEMKATIEYKTEPGMGTYIRICFK</sequence>
<dbReference type="InterPro" id="IPR003594">
    <property type="entry name" value="HATPase_dom"/>
</dbReference>
<name>A0ABP8GGH1_9SPHI</name>
<dbReference type="CDD" id="cd16917">
    <property type="entry name" value="HATPase_UhpB-NarQ-NarX-like"/>
    <property type="match status" value="1"/>
</dbReference>
<dbReference type="PANTHER" id="PTHR43547">
    <property type="entry name" value="TWO-COMPONENT HISTIDINE KINASE"/>
    <property type="match status" value="1"/>
</dbReference>
<feature type="domain" description="Histidine kinase" evidence="3">
    <location>
        <begin position="809"/>
        <end position="1000"/>
    </location>
</feature>
<dbReference type="Pfam" id="PF02518">
    <property type="entry name" value="HATPase_c"/>
    <property type="match status" value="1"/>
</dbReference>
<reference evidence="5" key="1">
    <citation type="journal article" date="2019" name="Int. J. Syst. Evol. Microbiol.">
        <title>The Global Catalogue of Microorganisms (GCM) 10K type strain sequencing project: providing services to taxonomists for standard genome sequencing and annotation.</title>
        <authorList>
            <consortium name="The Broad Institute Genomics Platform"/>
            <consortium name="The Broad Institute Genome Sequencing Center for Infectious Disease"/>
            <person name="Wu L."/>
            <person name="Ma J."/>
        </authorList>
    </citation>
    <scope>NUCLEOTIDE SEQUENCE [LARGE SCALE GENOMIC DNA]</scope>
    <source>
        <strain evidence="5">JCM 17705</strain>
    </source>
</reference>
<dbReference type="Proteomes" id="UP001500582">
    <property type="component" value="Unassembled WGS sequence"/>
</dbReference>
<evidence type="ECO:0000256" key="1">
    <source>
        <dbReference type="ARBA" id="ARBA00022553"/>
    </source>
</evidence>
<dbReference type="PANTHER" id="PTHR43547:SF2">
    <property type="entry name" value="HYBRID SIGNAL TRANSDUCTION HISTIDINE KINASE C"/>
    <property type="match status" value="1"/>
</dbReference>
<dbReference type="InterPro" id="IPR011123">
    <property type="entry name" value="Y_Y_Y"/>
</dbReference>
<evidence type="ECO:0000313" key="5">
    <source>
        <dbReference type="Proteomes" id="UP001500582"/>
    </source>
</evidence>
<dbReference type="Gene3D" id="1.20.5.1930">
    <property type="match status" value="1"/>
</dbReference>
<dbReference type="Pfam" id="PF07495">
    <property type="entry name" value="Y_Y_Y"/>
    <property type="match status" value="1"/>
</dbReference>
<dbReference type="SUPFAM" id="SSF63829">
    <property type="entry name" value="Calcium-dependent phosphotriesterase"/>
    <property type="match status" value="3"/>
</dbReference>
<dbReference type="InterPro" id="IPR011712">
    <property type="entry name" value="Sig_transdc_His_kin_sub3_dim/P"/>
</dbReference>
<dbReference type="PROSITE" id="PS50109">
    <property type="entry name" value="HIS_KIN"/>
    <property type="match status" value="1"/>
</dbReference>
<dbReference type="Pfam" id="PF07730">
    <property type="entry name" value="HisKA_3"/>
    <property type="match status" value="1"/>
</dbReference>
<keyword evidence="2" id="KW-0812">Transmembrane</keyword>
<keyword evidence="2" id="KW-1133">Transmembrane helix</keyword>
<dbReference type="EMBL" id="BAABFT010000005">
    <property type="protein sequence ID" value="GAA4323970.1"/>
    <property type="molecule type" value="Genomic_DNA"/>
</dbReference>
<keyword evidence="2" id="KW-0472">Membrane</keyword>
<organism evidence="4 5">
    <name type="scientific">Mucilaginibacter gynuensis</name>
    <dbReference type="NCBI Taxonomy" id="1302236"/>
    <lineage>
        <taxon>Bacteria</taxon>
        <taxon>Pseudomonadati</taxon>
        <taxon>Bacteroidota</taxon>
        <taxon>Sphingobacteriia</taxon>
        <taxon>Sphingobacteriales</taxon>
        <taxon>Sphingobacteriaceae</taxon>
        <taxon>Mucilaginibacter</taxon>
    </lineage>
</organism>
<comment type="caution">
    <text evidence="4">The sequence shown here is derived from an EMBL/GenBank/DDBJ whole genome shotgun (WGS) entry which is preliminary data.</text>
</comment>
<dbReference type="Gene3D" id="2.60.40.10">
    <property type="entry name" value="Immunoglobulins"/>
    <property type="match status" value="1"/>
</dbReference>
<keyword evidence="1" id="KW-0597">Phosphoprotein</keyword>
<protein>
    <recommendedName>
        <fullName evidence="3">Histidine kinase domain-containing protein</fullName>
    </recommendedName>
</protein>
<dbReference type="InterPro" id="IPR036890">
    <property type="entry name" value="HATPase_C_sf"/>
</dbReference>
<dbReference type="RefSeq" id="WP_345211451.1">
    <property type="nucleotide sequence ID" value="NZ_BAABFT010000005.1"/>
</dbReference>
<feature type="transmembrane region" description="Helical" evidence="2">
    <location>
        <begin position="771"/>
        <end position="789"/>
    </location>
</feature>
<dbReference type="InterPro" id="IPR005467">
    <property type="entry name" value="His_kinase_dom"/>
</dbReference>